<dbReference type="STRING" id="1036672.TKWG_09000"/>
<evidence type="ECO:0000256" key="1">
    <source>
        <dbReference type="SAM" id="SignalP"/>
    </source>
</evidence>
<gene>
    <name evidence="2" type="ordered locus">TKWG_09000</name>
</gene>
<feature type="chain" id="PRO_5003680686" evidence="1">
    <location>
        <begin position="27"/>
        <end position="140"/>
    </location>
</feature>
<evidence type="ECO:0000313" key="3">
    <source>
        <dbReference type="Proteomes" id="UP000005267"/>
    </source>
</evidence>
<dbReference type="EMBL" id="CP003555">
    <property type="protein sequence ID" value="AFK62142.1"/>
    <property type="molecule type" value="Genomic_DNA"/>
</dbReference>
<dbReference type="InterPro" id="IPR027396">
    <property type="entry name" value="DsrEFH-like"/>
</dbReference>
<dbReference type="AlphaFoldDB" id="I3UAV4"/>
<dbReference type="SUPFAM" id="SSF75169">
    <property type="entry name" value="DsrEFH-like"/>
    <property type="match status" value="1"/>
</dbReference>
<evidence type="ECO:0000313" key="2">
    <source>
        <dbReference type="EMBL" id="AFK62142.1"/>
    </source>
</evidence>
<dbReference type="Gene3D" id="3.40.1260.10">
    <property type="entry name" value="DsrEFH-like"/>
    <property type="match status" value="1"/>
</dbReference>
<dbReference type="InterPro" id="IPR003787">
    <property type="entry name" value="Sulphur_relay_DsrE/F-like"/>
</dbReference>
<keyword evidence="1" id="KW-0732">Signal</keyword>
<dbReference type="Pfam" id="PF02635">
    <property type="entry name" value="DsrE"/>
    <property type="match status" value="1"/>
</dbReference>
<proteinExistence type="predicted"/>
<sequence length="140" mass="15638">MTDMIRKISLLIIGATCVLASSVALAKDKVVYHIDNAEQQALKALRNIRNQMDFNPDTDLKVVMHSEGVDMMMTDYKDSASTAPLIAALAARNVAFEVCEITIKRRKLDKDKFMLEADFTPSGVVRLTQLQNQGYAYIKP</sequence>
<dbReference type="HOGENOM" id="CLU_127515_0_1_4"/>
<reference evidence="3" key="2">
    <citation type="journal article" date="2013" name="PLoS ONE">
        <title>Genome implosion elicits host-confinement in Alcaligenaceae: evidence from the comparative genomics of Tetrathiobacter kashmirensis, a pathogen in the making.</title>
        <authorList>
            <person name="Ghosh W."/>
            <person name="Alam M."/>
            <person name="Roy C."/>
            <person name="Pyne P."/>
            <person name="George A."/>
            <person name="Chakraborty R."/>
            <person name="Majumder S."/>
            <person name="Agarwal A."/>
            <person name="Chakraborty S."/>
            <person name="Majumdar S."/>
            <person name="Gupta S.K."/>
        </authorList>
    </citation>
    <scope>NUCLEOTIDE SEQUENCE [LARGE SCALE GENOMIC DNA]</scope>
    <source>
        <strain evidence="3">WT001</strain>
    </source>
</reference>
<dbReference type="PANTHER" id="PTHR37691">
    <property type="entry name" value="BLR3518 PROTEIN"/>
    <property type="match status" value="1"/>
</dbReference>
<reference evidence="2 3" key="1">
    <citation type="journal article" date="2011" name="J. Bacteriol.">
        <title>Whole-genome shotgun sequencing of the sulfur-oxidizing chemoautotroph Tetrathiobacter kashmirensis.</title>
        <authorList>
            <person name="Ghosh W."/>
            <person name="George A."/>
            <person name="Agarwal A."/>
            <person name="Raj P."/>
            <person name="Alam M."/>
            <person name="Pyne P."/>
            <person name="Das Gupta S.K."/>
        </authorList>
    </citation>
    <scope>NUCLEOTIDE SEQUENCE [LARGE SCALE GENOMIC DNA]</scope>
    <source>
        <strain evidence="2 3">WT001</strain>
    </source>
</reference>
<organism evidence="2 3">
    <name type="scientific">Advenella kashmirensis (strain DSM 17095 / LMG 22695 / WT001)</name>
    <name type="common">Tetrathiobacter kashmirensis</name>
    <dbReference type="NCBI Taxonomy" id="1036672"/>
    <lineage>
        <taxon>Bacteria</taxon>
        <taxon>Pseudomonadati</taxon>
        <taxon>Pseudomonadota</taxon>
        <taxon>Betaproteobacteria</taxon>
        <taxon>Burkholderiales</taxon>
        <taxon>Alcaligenaceae</taxon>
    </lineage>
</organism>
<name>I3UAV4_ADVKW</name>
<keyword evidence="3" id="KW-1185">Reference proteome</keyword>
<accession>I3UAV4</accession>
<protein>
    <submittedName>
        <fullName evidence="2">Uncharacterized protein</fullName>
    </submittedName>
</protein>
<dbReference type="PANTHER" id="PTHR37691:SF1">
    <property type="entry name" value="BLR3518 PROTEIN"/>
    <property type="match status" value="1"/>
</dbReference>
<feature type="signal peptide" evidence="1">
    <location>
        <begin position="1"/>
        <end position="26"/>
    </location>
</feature>
<dbReference type="Proteomes" id="UP000005267">
    <property type="component" value="Chromosome"/>
</dbReference>
<dbReference type="KEGG" id="aka:TKWG_09000"/>